<comment type="caution">
    <text evidence="1">The sequence shown here is derived from an EMBL/GenBank/DDBJ whole genome shotgun (WGS) entry which is preliminary data.</text>
</comment>
<reference evidence="1 2" key="1">
    <citation type="submission" date="2024-09" db="EMBL/GenBank/DDBJ databases">
        <authorList>
            <person name="Sun Q."/>
            <person name="Mori K."/>
        </authorList>
    </citation>
    <scope>NUCLEOTIDE SEQUENCE [LARGE SCALE GENOMIC DNA]</scope>
    <source>
        <strain evidence="1 2">TBRC 4575</strain>
    </source>
</reference>
<gene>
    <name evidence="1" type="ORF">ACFFGS_05295</name>
</gene>
<evidence type="ECO:0000313" key="2">
    <source>
        <dbReference type="Proteomes" id="UP001589855"/>
    </source>
</evidence>
<dbReference type="EMBL" id="JBHLUK010000053">
    <property type="protein sequence ID" value="MFC0423535.1"/>
    <property type="molecule type" value="Genomic_DNA"/>
</dbReference>
<sequence length="136" mass="16115">MDKQLQYFIQNHFQTRFRFRNAFESRLTFAILRILIKEHPESLLLTKSEIEQLAGIKLEAPVLIREYFPQRSVVILLTALDELITLNLQEQSLHGQIRYPLFQSVQLDERLQELVLNLNVKALPQLTRWSVDLKGW</sequence>
<organism evidence="1 2">
    <name type="scientific">Lactiplantibacillus plajomi</name>
    <dbReference type="NCBI Taxonomy" id="1457217"/>
    <lineage>
        <taxon>Bacteria</taxon>
        <taxon>Bacillati</taxon>
        <taxon>Bacillota</taxon>
        <taxon>Bacilli</taxon>
        <taxon>Lactobacillales</taxon>
        <taxon>Lactobacillaceae</taxon>
        <taxon>Lactiplantibacillus</taxon>
    </lineage>
</organism>
<protein>
    <submittedName>
        <fullName evidence="1">Uncharacterized protein</fullName>
    </submittedName>
</protein>
<dbReference type="Proteomes" id="UP001589855">
    <property type="component" value="Unassembled WGS sequence"/>
</dbReference>
<evidence type="ECO:0000313" key="1">
    <source>
        <dbReference type="EMBL" id="MFC0423535.1"/>
    </source>
</evidence>
<dbReference type="RefSeq" id="WP_137646064.1">
    <property type="nucleotide sequence ID" value="NZ_BAABRM010000034.1"/>
</dbReference>
<name>A0ABV6K241_9LACO</name>
<accession>A0ABV6K241</accession>
<proteinExistence type="predicted"/>
<keyword evidence="2" id="KW-1185">Reference proteome</keyword>